<feature type="domain" description="AB hydrolase-1" evidence="1">
    <location>
        <begin position="23"/>
        <end position="251"/>
    </location>
</feature>
<sequence>MSTVTSPDGSTIGYESVGSGPPLLLVHGSTGTRARWAAVTPVLARRYTVHAMDRRGRGLSTAEVPPYSLGREAEDVAAVAEALGGNVYALGHSYGALAVLEAALITPAFRRIMLYEPPIPSPCLDIGSAEGWARITALSDPRGILEAFYRETLHLSLSAIKDLADREFSYVAESIAHTAGRELTQARAYRLTGRHAEITVPVRLLLGTESPAYFRAAATLLAARLPDASIVALRGQGHQAIDYDPEQFVRAVMDFDAATE</sequence>
<name>A0A1A3BV24_MYCAS</name>
<dbReference type="Proteomes" id="UP000093795">
    <property type="component" value="Unassembled WGS sequence"/>
</dbReference>
<evidence type="ECO:0000259" key="1">
    <source>
        <dbReference type="Pfam" id="PF12697"/>
    </source>
</evidence>
<dbReference type="STRING" id="1790.A5645_09265"/>
<protein>
    <submittedName>
        <fullName evidence="2">Alpha/beta hydrolase</fullName>
    </submittedName>
</protein>
<dbReference type="PANTHER" id="PTHR43433">
    <property type="entry name" value="HYDROLASE, ALPHA/BETA FOLD FAMILY PROTEIN"/>
    <property type="match status" value="1"/>
</dbReference>
<dbReference type="SUPFAM" id="SSF53474">
    <property type="entry name" value="alpha/beta-Hydrolases"/>
    <property type="match status" value="1"/>
</dbReference>
<dbReference type="GO" id="GO:0046503">
    <property type="term" value="P:glycerolipid catabolic process"/>
    <property type="evidence" value="ECO:0007669"/>
    <property type="project" value="TreeGrafter"/>
</dbReference>
<keyword evidence="2" id="KW-0378">Hydrolase</keyword>
<dbReference type="AlphaFoldDB" id="A0A1A3BV24"/>
<dbReference type="Gene3D" id="3.40.50.1820">
    <property type="entry name" value="alpha/beta hydrolase"/>
    <property type="match status" value="1"/>
</dbReference>
<dbReference type="InterPro" id="IPR029058">
    <property type="entry name" value="AB_hydrolase_fold"/>
</dbReference>
<dbReference type="InterPro" id="IPR050471">
    <property type="entry name" value="AB_hydrolase"/>
</dbReference>
<evidence type="ECO:0000313" key="3">
    <source>
        <dbReference type="Proteomes" id="UP000093795"/>
    </source>
</evidence>
<evidence type="ECO:0000313" key="2">
    <source>
        <dbReference type="EMBL" id="OBI77892.1"/>
    </source>
</evidence>
<gene>
    <name evidence="2" type="ORF">A9X01_28230</name>
</gene>
<dbReference type="RefSeq" id="WP_065122739.1">
    <property type="nucleotide sequence ID" value="NZ_LZKQ01000253.1"/>
</dbReference>
<dbReference type="Pfam" id="PF12697">
    <property type="entry name" value="Abhydrolase_6"/>
    <property type="match status" value="1"/>
</dbReference>
<comment type="caution">
    <text evidence="2">The sequence shown here is derived from an EMBL/GenBank/DDBJ whole genome shotgun (WGS) entry which is preliminary data.</text>
</comment>
<dbReference type="GO" id="GO:0004806">
    <property type="term" value="F:triacylglycerol lipase activity"/>
    <property type="evidence" value="ECO:0007669"/>
    <property type="project" value="TreeGrafter"/>
</dbReference>
<dbReference type="PANTHER" id="PTHR43433:SF5">
    <property type="entry name" value="AB HYDROLASE-1 DOMAIN-CONTAINING PROTEIN"/>
    <property type="match status" value="1"/>
</dbReference>
<dbReference type="InterPro" id="IPR000073">
    <property type="entry name" value="AB_hydrolase_1"/>
</dbReference>
<proteinExistence type="predicted"/>
<dbReference type="OrthoDB" id="4222986at2"/>
<organism evidence="2 3">
    <name type="scientific">Mycobacterium asiaticum</name>
    <dbReference type="NCBI Taxonomy" id="1790"/>
    <lineage>
        <taxon>Bacteria</taxon>
        <taxon>Bacillati</taxon>
        <taxon>Actinomycetota</taxon>
        <taxon>Actinomycetes</taxon>
        <taxon>Mycobacteriales</taxon>
        <taxon>Mycobacteriaceae</taxon>
        <taxon>Mycobacterium</taxon>
    </lineage>
</organism>
<accession>A0A1A3BV24</accession>
<dbReference type="EMBL" id="LZKQ01000253">
    <property type="protein sequence ID" value="OBI77892.1"/>
    <property type="molecule type" value="Genomic_DNA"/>
</dbReference>
<reference evidence="2 3" key="1">
    <citation type="submission" date="2016-06" db="EMBL/GenBank/DDBJ databases">
        <authorList>
            <person name="Kjaerup R.B."/>
            <person name="Dalgaard T.S."/>
            <person name="Juul-Madsen H.R."/>
        </authorList>
    </citation>
    <scope>NUCLEOTIDE SEQUENCE [LARGE SCALE GENOMIC DNA]</scope>
    <source>
        <strain evidence="2 3">1081914.2</strain>
    </source>
</reference>